<protein>
    <submittedName>
        <fullName evidence="2">GNAT family N-acetyltransferase</fullName>
    </submittedName>
</protein>
<accession>A0A7X6KT26</accession>
<keyword evidence="2" id="KW-0808">Transferase</keyword>
<dbReference type="Proteomes" id="UP000581206">
    <property type="component" value="Unassembled WGS sequence"/>
</dbReference>
<comment type="caution">
    <text evidence="2">The sequence shown here is derived from an EMBL/GenBank/DDBJ whole genome shotgun (WGS) entry which is preliminary data.</text>
</comment>
<evidence type="ECO:0000259" key="1">
    <source>
        <dbReference type="PROSITE" id="PS51186"/>
    </source>
</evidence>
<dbReference type="Gene3D" id="3.40.630.30">
    <property type="match status" value="1"/>
</dbReference>
<dbReference type="GO" id="GO:0016747">
    <property type="term" value="F:acyltransferase activity, transferring groups other than amino-acyl groups"/>
    <property type="evidence" value="ECO:0007669"/>
    <property type="project" value="InterPro"/>
</dbReference>
<dbReference type="Pfam" id="PF00583">
    <property type="entry name" value="Acetyltransf_1"/>
    <property type="match status" value="1"/>
</dbReference>
<dbReference type="InterPro" id="IPR000182">
    <property type="entry name" value="GNAT_dom"/>
</dbReference>
<dbReference type="PROSITE" id="PS51186">
    <property type="entry name" value="GNAT"/>
    <property type="match status" value="1"/>
</dbReference>
<dbReference type="SUPFAM" id="SSF55729">
    <property type="entry name" value="Acyl-CoA N-acyltransferases (Nat)"/>
    <property type="match status" value="1"/>
</dbReference>
<feature type="domain" description="N-acetyltransferase" evidence="1">
    <location>
        <begin position="36"/>
        <end position="195"/>
    </location>
</feature>
<keyword evidence="3" id="KW-1185">Reference proteome</keyword>
<evidence type="ECO:0000313" key="3">
    <source>
        <dbReference type="Proteomes" id="UP000581206"/>
    </source>
</evidence>
<evidence type="ECO:0000313" key="2">
    <source>
        <dbReference type="EMBL" id="NKY21792.1"/>
    </source>
</evidence>
<gene>
    <name evidence="2" type="ORF">HGA03_03830</name>
</gene>
<dbReference type="CDD" id="cd04301">
    <property type="entry name" value="NAT_SF"/>
    <property type="match status" value="1"/>
</dbReference>
<dbReference type="InterPro" id="IPR016181">
    <property type="entry name" value="Acyl_CoA_acyltransferase"/>
</dbReference>
<organism evidence="2 3">
    <name type="scientific">Cellulomonas denverensis</name>
    <dbReference type="NCBI Taxonomy" id="264297"/>
    <lineage>
        <taxon>Bacteria</taxon>
        <taxon>Bacillati</taxon>
        <taxon>Actinomycetota</taxon>
        <taxon>Actinomycetes</taxon>
        <taxon>Micrococcales</taxon>
        <taxon>Cellulomonadaceae</taxon>
        <taxon>Cellulomonas</taxon>
    </lineage>
</organism>
<dbReference type="AlphaFoldDB" id="A0A7X6KT26"/>
<reference evidence="2 3" key="1">
    <citation type="submission" date="2020-04" db="EMBL/GenBank/DDBJ databases">
        <title>MicrobeNet Type strains.</title>
        <authorList>
            <person name="Nicholson A.C."/>
        </authorList>
    </citation>
    <scope>NUCLEOTIDE SEQUENCE [LARGE SCALE GENOMIC DNA]</scope>
    <source>
        <strain evidence="2 3">ATCC BAA-788</strain>
    </source>
</reference>
<proteinExistence type="predicted"/>
<sequence length="250" mass="26272">MPGHHAGGSVVDPACPCCAGVRPPHRGGRGTVRSAAVVRPARPQDVDQVIDLCLAARAENLLGSQLCTDDPERLRHQVGALVAEPGAVALVGELDDQVHGLILARVTGPSVFTDEVSVAIEAVYVAETARRRGIGHALLAGIAERAEEVGAVEVYAVPLPGARGVLRFLSRLGFAPAAAHRVVSVETLQRRLSGEQTGPRTRGIDDLVARRRAARAGRAEYQLSGLASISMQVSRAVQTRRPRGSSTTTS</sequence>
<name>A0A7X6KT26_9CELL</name>
<dbReference type="EMBL" id="JAAXOX010000002">
    <property type="protein sequence ID" value="NKY21792.1"/>
    <property type="molecule type" value="Genomic_DNA"/>
</dbReference>